<reference evidence="1 2" key="1">
    <citation type="journal article" date="2013" name="Genome Announc.">
        <title>Draft Genome Sequence of the Psychrophilic and Alkaliphilic Rhodonellum psychrophilum Strain GCM71T.</title>
        <authorList>
            <person name="Hauptmann A.L."/>
            <person name="Glaring M.A."/>
            <person name="Hallin P.F."/>
            <person name="Prieme A."/>
            <person name="Stougaard P."/>
        </authorList>
    </citation>
    <scope>NUCLEOTIDE SEQUENCE [LARGE SCALE GENOMIC DNA]</scope>
    <source>
        <strain evidence="1 2">GCM71</strain>
    </source>
</reference>
<sequence>MDFFNLDKGVIVTENHSDRFEENGKVVGLIPAFEFLKLNL</sequence>
<comment type="caution">
    <text evidence="1">The sequence shown here is derived from an EMBL/GenBank/DDBJ whole genome shotgun (WGS) entry which is preliminary data.</text>
</comment>
<dbReference type="Proteomes" id="UP000016843">
    <property type="component" value="Unassembled WGS sequence"/>
</dbReference>
<organism evidence="1 2">
    <name type="scientific">Rhodonellum psychrophilum GCM71 = DSM 17998</name>
    <dbReference type="NCBI Taxonomy" id="1123057"/>
    <lineage>
        <taxon>Bacteria</taxon>
        <taxon>Pseudomonadati</taxon>
        <taxon>Bacteroidota</taxon>
        <taxon>Cytophagia</taxon>
        <taxon>Cytophagales</taxon>
        <taxon>Cytophagaceae</taxon>
        <taxon>Rhodonellum</taxon>
    </lineage>
</organism>
<gene>
    <name evidence="1" type="ORF">P872_06745</name>
</gene>
<dbReference type="AlphaFoldDB" id="U5BWL0"/>
<protein>
    <submittedName>
        <fullName evidence="1">Uncharacterized protein</fullName>
    </submittedName>
</protein>
<accession>U5BWL0</accession>
<name>U5BWL0_9BACT</name>
<keyword evidence="2" id="KW-1185">Reference proteome</keyword>
<evidence type="ECO:0000313" key="1">
    <source>
        <dbReference type="EMBL" id="ERM81939.1"/>
    </source>
</evidence>
<dbReference type="EMBL" id="AWXR01000036">
    <property type="protein sequence ID" value="ERM81939.1"/>
    <property type="molecule type" value="Genomic_DNA"/>
</dbReference>
<proteinExistence type="predicted"/>
<evidence type="ECO:0000313" key="2">
    <source>
        <dbReference type="Proteomes" id="UP000016843"/>
    </source>
</evidence>